<proteinExistence type="predicted"/>
<dbReference type="EMBL" id="SAXU01000001">
    <property type="protein sequence ID" value="TXJ20974.1"/>
    <property type="molecule type" value="Genomic_DNA"/>
</dbReference>
<protein>
    <submittedName>
        <fullName evidence="1">Uncharacterized protein</fullName>
    </submittedName>
</protein>
<dbReference type="Proteomes" id="UP000324638">
    <property type="component" value="Unassembled WGS sequence"/>
</dbReference>
<evidence type="ECO:0000313" key="1">
    <source>
        <dbReference type="EMBL" id="TXJ20974.1"/>
    </source>
</evidence>
<organism evidence="1 2">
    <name type="scientific">Brachyspira aalborgi</name>
    <dbReference type="NCBI Taxonomy" id="29522"/>
    <lineage>
        <taxon>Bacteria</taxon>
        <taxon>Pseudomonadati</taxon>
        <taxon>Spirochaetota</taxon>
        <taxon>Spirochaetia</taxon>
        <taxon>Brachyspirales</taxon>
        <taxon>Brachyspiraceae</taxon>
        <taxon>Brachyspira</taxon>
    </lineage>
</organism>
<dbReference type="AlphaFoldDB" id="A0A5C8D6D7"/>
<sequence length="201" mass="24457">MKYFVFKHKLDNFESEIEPYEFLKILEKGKYVISHYEYGYHDSNKVSNNWNILGKMEKGDVIILAIEKWGKNKFYGFGYIKQPRKFKDIPNKKLDFDKIFKNEYSGECKEYKNKYIKGKYKGIVYFKDKCFYTNLYDKEFKYGPQRVDVDYYKIISNGIKYKVEREYRIDKNVYLTAFEIKKNKALKIVRDLLNDKNFEFS</sequence>
<evidence type="ECO:0000313" key="2">
    <source>
        <dbReference type="Proteomes" id="UP000324638"/>
    </source>
</evidence>
<gene>
    <name evidence="1" type="ORF">EPJ79_07540</name>
</gene>
<reference evidence="1 2" key="1">
    <citation type="journal article" date="1992" name="Lakartidningen">
        <title>[Penicillin V and not amoxicillin is the first choice preparation in acute otitis].</title>
        <authorList>
            <person name="Kamme C."/>
            <person name="Lundgren K."/>
            <person name="Prellner K."/>
        </authorList>
    </citation>
    <scope>NUCLEOTIDE SEQUENCE [LARGE SCALE GENOMIC DNA]</scope>
    <source>
        <strain evidence="1 2">513A</strain>
    </source>
</reference>
<name>A0A5C8D6D7_9SPIR</name>
<accession>A0A5C8D6D7</accession>
<dbReference type="RefSeq" id="WP_147739026.1">
    <property type="nucleotide sequence ID" value="NZ_SAXU01000001.1"/>
</dbReference>
<comment type="caution">
    <text evidence="1">The sequence shown here is derived from an EMBL/GenBank/DDBJ whole genome shotgun (WGS) entry which is preliminary data.</text>
</comment>